<dbReference type="RefSeq" id="WP_269442540.1">
    <property type="nucleotide sequence ID" value="NZ_CP097463.1"/>
</dbReference>
<dbReference type="EMBL" id="CP097463">
    <property type="protein sequence ID" value="WAX56014.1"/>
    <property type="molecule type" value="Genomic_DNA"/>
</dbReference>
<dbReference type="InterPro" id="IPR011004">
    <property type="entry name" value="Trimer_LpxA-like_sf"/>
</dbReference>
<dbReference type="InterPro" id="IPR051159">
    <property type="entry name" value="Hexapeptide_acetyltransf"/>
</dbReference>
<organism evidence="3 4">
    <name type="scientific">Jatrophihabitans cynanchi</name>
    <dbReference type="NCBI Taxonomy" id="2944128"/>
    <lineage>
        <taxon>Bacteria</taxon>
        <taxon>Bacillati</taxon>
        <taxon>Actinomycetota</taxon>
        <taxon>Actinomycetes</taxon>
        <taxon>Jatrophihabitantales</taxon>
        <taxon>Jatrophihabitantaceae</taxon>
        <taxon>Jatrophihabitans</taxon>
    </lineage>
</organism>
<keyword evidence="1" id="KW-0808">Transferase</keyword>
<dbReference type="CDD" id="cd04647">
    <property type="entry name" value="LbH_MAT_like"/>
    <property type="match status" value="1"/>
</dbReference>
<name>A0ABY7JUG4_9ACTN</name>
<proteinExistence type="predicted"/>
<reference evidence="3" key="1">
    <citation type="submission" date="2022-05" db="EMBL/GenBank/DDBJ databases">
        <title>Jatrophihabitans sp. SB3-54 whole genome sequence.</title>
        <authorList>
            <person name="Suh M.K."/>
            <person name="Eom M.K."/>
            <person name="Kim J.S."/>
            <person name="Kim H.S."/>
            <person name="Do H.E."/>
            <person name="Shin Y.K."/>
            <person name="Lee J.-S."/>
        </authorList>
    </citation>
    <scope>NUCLEOTIDE SEQUENCE</scope>
    <source>
        <strain evidence="3">SB3-54</strain>
    </source>
</reference>
<dbReference type="InterPro" id="IPR018357">
    <property type="entry name" value="Hexapep_transf_CS"/>
</dbReference>
<dbReference type="PROSITE" id="PS00101">
    <property type="entry name" value="HEXAPEP_TRANSFERASES"/>
    <property type="match status" value="1"/>
</dbReference>
<dbReference type="Gene3D" id="2.160.10.10">
    <property type="entry name" value="Hexapeptide repeat proteins"/>
    <property type="match status" value="1"/>
</dbReference>
<dbReference type="GO" id="GO:0016746">
    <property type="term" value="F:acyltransferase activity"/>
    <property type="evidence" value="ECO:0007669"/>
    <property type="project" value="UniProtKB-KW"/>
</dbReference>
<dbReference type="SUPFAM" id="SSF51161">
    <property type="entry name" value="Trimeric LpxA-like enzymes"/>
    <property type="match status" value="1"/>
</dbReference>
<protein>
    <submittedName>
        <fullName evidence="3">Acyltransferase</fullName>
    </submittedName>
</protein>
<keyword evidence="2" id="KW-0677">Repeat</keyword>
<dbReference type="InterPro" id="IPR001451">
    <property type="entry name" value="Hexapep"/>
</dbReference>
<dbReference type="PANTHER" id="PTHR23416:SF78">
    <property type="entry name" value="LIPOPOLYSACCHARIDE BIOSYNTHESIS O-ACETYL TRANSFERASE WBBJ-RELATED"/>
    <property type="match status" value="1"/>
</dbReference>
<evidence type="ECO:0000256" key="1">
    <source>
        <dbReference type="ARBA" id="ARBA00022679"/>
    </source>
</evidence>
<dbReference type="Proteomes" id="UP001164693">
    <property type="component" value="Chromosome"/>
</dbReference>
<sequence>MPIIHELSTYADERGNSISYQGRQEKGIRVKFTGSNNTVTIDPRARIESLIVDFDCNNGVLRIGGNDGAPPLRAAIRVGQDSVVSIGRNVSMTSVCAMSATEGAHITIGDDVMFASENQVRADDGHPIFDVRTGLRANPARSITIGAHVWLGRAAVVLGGAKIGSGSVIGYGSIVTKSVPNNCIAAGVPAKIVRRDIAWERPHLSLVAPFYKPDASTITKSSYWHLTEGPSRARGLGTRQLLRRVGTRLIHQLRRVRGSAR</sequence>
<keyword evidence="3" id="KW-0012">Acyltransferase</keyword>
<accession>A0ABY7JUG4</accession>
<gene>
    <name evidence="3" type="ORF">M6B22_15920</name>
</gene>
<evidence type="ECO:0000313" key="4">
    <source>
        <dbReference type="Proteomes" id="UP001164693"/>
    </source>
</evidence>
<evidence type="ECO:0000313" key="3">
    <source>
        <dbReference type="EMBL" id="WAX56014.1"/>
    </source>
</evidence>
<evidence type="ECO:0000256" key="2">
    <source>
        <dbReference type="ARBA" id="ARBA00022737"/>
    </source>
</evidence>
<keyword evidence="4" id="KW-1185">Reference proteome</keyword>
<dbReference type="PANTHER" id="PTHR23416">
    <property type="entry name" value="SIALIC ACID SYNTHASE-RELATED"/>
    <property type="match status" value="1"/>
</dbReference>
<dbReference type="Pfam" id="PF00132">
    <property type="entry name" value="Hexapep"/>
    <property type="match status" value="1"/>
</dbReference>